<dbReference type="EMBL" id="CAFBPZ010000009">
    <property type="protein sequence ID" value="CAB5035029.1"/>
    <property type="molecule type" value="Genomic_DNA"/>
</dbReference>
<accession>A0A6J7HBT6</accession>
<proteinExistence type="predicted"/>
<sequence>MNMEIKIGVQYSPREISLESEDKPADITAAVDTAIAKGSILKLTDDRGRTVIIPGDKITYVELGPASSRKVGFGH</sequence>
<dbReference type="Pfam" id="PF11305">
    <property type="entry name" value="DUF3107"/>
    <property type="match status" value="1"/>
</dbReference>
<dbReference type="EMBL" id="CAFBMC010000160">
    <property type="protein sequence ID" value="CAB4913780.1"/>
    <property type="molecule type" value="Genomic_DNA"/>
</dbReference>
<gene>
    <name evidence="1" type="ORF">UFOPK3495_01751</name>
    <name evidence="2" type="ORF">UFOPK4237_00249</name>
</gene>
<organism evidence="1">
    <name type="scientific">freshwater metagenome</name>
    <dbReference type="NCBI Taxonomy" id="449393"/>
    <lineage>
        <taxon>unclassified sequences</taxon>
        <taxon>metagenomes</taxon>
        <taxon>ecological metagenomes</taxon>
    </lineage>
</organism>
<protein>
    <submittedName>
        <fullName evidence="1">Unannotated protein</fullName>
    </submittedName>
</protein>
<reference evidence="1" key="1">
    <citation type="submission" date="2020-05" db="EMBL/GenBank/DDBJ databases">
        <authorList>
            <person name="Chiriac C."/>
            <person name="Salcher M."/>
            <person name="Ghai R."/>
            <person name="Kavagutti S V."/>
        </authorList>
    </citation>
    <scope>NUCLEOTIDE SEQUENCE</scope>
</reference>
<evidence type="ECO:0000313" key="2">
    <source>
        <dbReference type="EMBL" id="CAB5035029.1"/>
    </source>
</evidence>
<dbReference type="AlphaFoldDB" id="A0A6J7HBT6"/>
<evidence type="ECO:0000313" key="1">
    <source>
        <dbReference type="EMBL" id="CAB4913780.1"/>
    </source>
</evidence>
<name>A0A6J7HBT6_9ZZZZ</name>
<dbReference type="InterPro" id="IPR021456">
    <property type="entry name" value="DUF3107"/>
</dbReference>